<dbReference type="GeneID" id="33570156"/>
<feature type="region of interest" description="Disordered" evidence="1">
    <location>
        <begin position="100"/>
        <end position="146"/>
    </location>
</feature>
<dbReference type="RefSeq" id="XP_021875109.1">
    <property type="nucleotide sequence ID" value="XM_022028313.1"/>
</dbReference>
<organism evidence="2 3">
    <name type="scientific">Lobosporangium transversale</name>
    <dbReference type="NCBI Taxonomy" id="64571"/>
    <lineage>
        <taxon>Eukaryota</taxon>
        <taxon>Fungi</taxon>
        <taxon>Fungi incertae sedis</taxon>
        <taxon>Mucoromycota</taxon>
        <taxon>Mortierellomycotina</taxon>
        <taxon>Mortierellomycetes</taxon>
        <taxon>Mortierellales</taxon>
        <taxon>Mortierellaceae</taxon>
        <taxon>Lobosporangium</taxon>
    </lineage>
</organism>
<evidence type="ECO:0000313" key="2">
    <source>
        <dbReference type="EMBL" id="ORY90955.1"/>
    </source>
</evidence>
<gene>
    <name evidence="2" type="ORF">BCR41DRAFT_390973</name>
</gene>
<dbReference type="InParanoid" id="A0A1Y2G237"/>
<dbReference type="EMBL" id="MCFF01000102">
    <property type="protein sequence ID" value="ORY90955.1"/>
    <property type="molecule type" value="Genomic_DNA"/>
</dbReference>
<evidence type="ECO:0000313" key="3">
    <source>
        <dbReference type="Proteomes" id="UP000193648"/>
    </source>
</evidence>
<protein>
    <submittedName>
        <fullName evidence="2">Uncharacterized protein</fullName>
    </submittedName>
</protein>
<dbReference type="AlphaFoldDB" id="A0A1Y2G237"/>
<reference evidence="2 3" key="1">
    <citation type="submission" date="2016-07" db="EMBL/GenBank/DDBJ databases">
        <title>Pervasive Adenine N6-methylation of Active Genes in Fungi.</title>
        <authorList>
            <consortium name="DOE Joint Genome Institute"/>
            <person name="Mondo S.J."/>
            <person name="Dannebaum R.O."/>
            <person name="Kuo R.C."/>
            <person name="Labutti K."/>
            <person name="Haridas S."/>
            <person name="Kuo A."/>
            <person name="Salamov A."/>
            <person name="Ahrendt S.R."/>
            <person name="Lipzen A."/>
            <person name="Sullivan W."/>
            <person name="Andreopoulos W.B."/>
            <person name="Clum A."/>
            <person name="Lindquist E."/>
            <person name="Daum C."/>
            <person name="Ramamoorthy G.K."/>
            <person name="Gryganskyi A."/>
            <person name="Culley D."/>
            <person name="Magnuson J.K."/>
            <person name="James T.Y."/>
            <person name="O'Malley M.A."/>
            <person name="Stajich J.E."/>
            <person name="Spatafora J.W."/>
            <person name="Visel A."/>
            <person name="Grigoriev I.V."/>
        </authorList>
    </citation>
    <scope>NUCLEOTIDE SEQUENCE [LARGE SCALE GENOMIC DNA]</scope>
    <source>
        <strain evidence="2 3">NRRL 3116</strain>
    </source>
</reference>
<accession>A0A1Y2G237</accession>
<dbReference type="Proteomes" id="UP000193648">
    <property type="component" value="Unassembled WGS sequence"/>
</dbReference>
<name>A0A1Y2G237_9FUNG</name>
<evidence type="ECO:0000256" key="1">
    <source>
        <dbReference type="SAM" id="MobiDB-lite"/>
    </source>
</evidence>
<feature type="compositionally biased region" description="Basic and acidic residues" evidence="1">
    <location>
        <begin position="107"/>
        <end position="122"/>
    </location>
</feature>
<keyword evidence="3" id="KW-1185">Reference proteome</keyword>
<sequence length="232" mass="25795">MQPYSIFTLVSNYSSEKEQTGRSAFVQPDCSQCIIEEGICEIGALCLQESLRYSYWSPLDLREEKCDLDNQFFLYTSVSPVQKLLRIVVDDVDEIDRADDLEEFDSDCEHGSEESDSDRDSWNVDYNDYSSGASDSDPEIEPESSAAPVEAISIHPSADFGTGESSLMPGGSESPELDESVIAKANEIATEICARRCMITNGLSRLSMMKTIKDIVTTPVQNRMTICPVFFT</sequence>
<proteinExistence type="predicted"/>
<comment type="caution">
    <text evidence="2">The sequence shown here is derived from an EMBL/GenBank/DDBJ whole genome shotgun (WGS) entry which is preliminary data.</text>
</comment>